<keyword evidence="1" id="KW-0472">Membrane</keyword>
<dbReference type="RefSeq" id="WP_376732183.1">
    <property type="nucleotide sequence ID" value="NZ_JAYMRP010000007.1"/>
</dbReference>
<dbReference type="EMBL" id="JAYMRP010000007">
    <property type="protein sequence ID" value="MFB8773326.1"/>
    <property type="molecule type" value="Genomic_DNA"/>
</dbReference>
<protein>
    <submittedName>
        <fullName evidence="2">Uncharacterized protein</fullName>
    </submittedName>
</protein>
<evidence type="ECO:0000313" key="3">
    <source>
        <dbReference type="Proteomes" id="UP001585080"/>
    </source>
</evidence>
<name>A0ABV5E951_9ACTN</name>
<keyword evidence="1" id="KW-0812">Transmembrane</keyword>
<comment type="caution">
    <text evidence="2">The sequence shown here is derived from an EMBL/GenBank/DDBJ whole genome shotgun (WGS) entry which is preliminary data.</text>
</comment>
<keyword evidence="3" id="KW-1185">Reference proteome</keyword>
<reference evidence="2 3" key="1">
    <citation type="submission" date="2024-01" db="EMBL/GenBank/DDBJ databases">
        <title>Genome mining of biosynthetic gene clusters to explore secondary metabolites of Streptomyces sp.</title>
        <authorList>
            <person name="Baig A."/>
            <person name="Ajitkumar Shintre N."/>
            <person name="Kumar H."/>
            <person name="Anbarasu A."/>
            <person name="Ramaiah S."/>
        </authorList>
    </citation>
    <scope>NUCLEOTIDE SEQUENCE [LARGE SCALE GENOMIC DNA]</scope>
    <source>
        <strain evidence="2 3">A57</strain>
    </source>
</reference>
<proteinExistence type="predicted"/>
<organism evidence="2 3">
    <name type="scientific">Streptomyces broussonetiae</name>
    <dbReference type="NCBI Taxonomy" id="2686304"/>
    <lineage>
        <taxon>Bacteria</taxon>
        <taxon>Bacillati</taxon>
        <taxon>Actinomycetota</taxon>
        <taxon>Actinomycetes</taxon>
        <taxon>Kitasatosporales</taxon>
        <taxon>Streptomycetaceae</taxon>
        <taxon>Streptomyces</taxon>
    </lineage>
</organism>
<evidence type="ECO:0000256" key="1">
    <source>
        <dbReference type="SAM" id="Phobius"/>
    </source>
</evidence>
<dbReference type="Proteomes" id="UP001585080">
    <property type="component" value="Unassembled WGS sequence"/>
</dbReference>
<feature type="transmembrane region" description="Helical" evidence="1">
    <location>
        <begin position="6"/>
        <end position="23"/>
    </location>
</feature>
<gene>
    <name evidence="2" type="ORF">VSS16_11375</name>
</gene>
<sequence length="80" mass="8892">MLYTPLAVWWWPALPLGLTLAVLSRRRTRAATDAHARLTEAVCRLHLRALGNQLGLENVPERELGTEITARLEASGPPRP</sequence>
<keyword evidence="1" id="KW-1133">Transmembrane helix</keyword>
<evidence type="ECO:0000313" key="2">
    <source>
        <dbReference type="EMBL" id="MFB8773326.1"/>
    </source>
</evidence>
<accession>A0ABV5E951</accession>